<comment type="similarity">
    <text evidence="2 7">Belongs to the ComB family.</text>
</comment>
<evidence type="ECO:0000256" key="7">
    <source>
        <dbReference type="HAMAP-Rule" id="MF_00490"/>
    </source>
</evidence>
<dbReference type="Proteomes" id="UP001065373">
    <property type="component" value="Chromosome"/>
</dbReference>
<keyword evidence="10" id="KW-1185">Reference proteome</keyword>
<dbReference type="GeneID" id="75107174"/>
<keyword evidence="7" id="KW-0174">Coenzyme M biosynthesis</keyword>
<evidence type="ECO:0000256" key="1">
    <source>
        <dbReference type="ARBA" id="ARBA00001946"/>
    </source>
</evidence>
<dbReference type="SUPFAM" id="SSF142823">
    <property type="entry name" value="ComB-like"/>
    <property type="match status" value="1"/>
</dbReference>
<comment type="pathway">
    <text evidence="7">Cofactor biosynthesis; coenzyme M biosynthesis; sulfoacetaldehyde from phosphoenolpyruvate and sulfite: step 2/4.</text>
</comment>
<dbReference type="HAMAP" id="MF_00490">
    <property type="entry name" value="ComB"/>
    <property type="match status" value="1"/>
</dbReference>
<evidence type="ECO:0000313" key="9">
    <source>
        <dbReference type="EMBL" id="UXH31462.1"/>
    </source>
</evidence>
<dbReference type="PANTHER" id="PTHR37311:SF1">
    <property type="entry name" value="2-PHOSPHOSULFOLACTATE PHOSPHATASE-RELATED"/>
    <property type="match status" value="1"/>
</dbReference>
<comment type="catalytic activity">
    <reaction evidence="6 7">
        <text>(2R)-O-phospho-3-sulfolactate + H2O = (2R)-3-sulfolactate + phosphate</text>
        <dbReference type="Rhea" id="RHEA:23416"/>
        <dbReference type="ChEBI" id="CHEBI:15377"/>
        <dbReference type="ChEBI" id="CHEBI:15597"/>
        <dbReference type="ChEBI" id="CHEBI:43474"/>
        <dbReference type="ChEBI" id="CHEBI:58738"/>
        <dbReference type="EC" id="3.1.3.71"/>
    </reaction>
</comment>
<dbReference type="GO" id="GO:0050532">
    <property type="term" value="F:2-phosphosulfolactate phosphatase activity"/>
    <property type="evidence" value="ECO:0007669"/>
    <property type="project" value="UniProtKB-UniRule"/>
</dbReference>
<dbReference type="InterPro" id="IPR027639">
    <property type="entry name" value="ComB_archaeal"/>
</dbReference>
<gene>
    <name evidence="7 9" type="primary">comB</name>
    <name evidence="9" type="ORF">N5910_07940</name>
    <name evidence="8" type="ORF">U2150_01410</name>
</gene>
<reference evidence="8 10" key="2">
    <citation type="submission" date="2023-12" db="EMBL/GenBank/DDBJ databases">
        <title>Phenotypic and Genomic Characterization of Methanothermobacter wolfeii Strain BSEL, a CO2-Capturing Archaeon with Minimal Nutrient Requirements.</title>
        <authorList>
            <person name="Ale Enriquez F."/>
            <person name="Ahring B.K."/>
        </authorList>
    </citation>
    <scope>NUCLEOTIDE SEQUENCE [LARGE SCALE GENOMIC DNA]</scope>
    <source>
        <strain evidence="8 10">BSEL-1</strain>
    </source>
</reference>
<evidence type="ECO:0000256" key="2">
    <source>
        <dbReference type="ARBA" id="ARBA00009997"/>
    </source>
</evidence>
<keyword evidence="5 7" id="KW-0460">Magnesium</keyword>
<dbReference type="InterPro" id="IPR005238">
    <property type="entry name" value="ComB-like"/>
</dbReference>
<evidence type="ECO:0000313" key="8">
    <source>
        <dbReference type="EMBL" id="MEJ8542152.1"/>
    </source>
</evidence>
<evidence type="ECO:0000313" key="10">
    <source>
        <dbReference type="Proteomes" id="UP001369247"/>
    </source>
</evidence>
<dbReference type="GO" id="GO:0050545">
    <property type="term" value="F:sulfopyruvate decarboxylase activity"/>
    <property type="evidence" value="ECO:0007669"/>
    <property type="project" value="TreeGrafter"/>
</dbReference>
<evidence type="ECO:0000256" key="4">
    <source>
        <dbReference type="ARBA" id="ARBA00022801"/>
    </source>
</evidence>
<dbReference type="AlphaFoldDB" id="A0A9E7UMW5"/>
<dbReference type="EC" id="3.1.3.71" evidence="3 7"/>
<dbReference type="NCBIfam" id="TIGR00298">
    <property type="entry name" value="2-phosphosulfolactate phosphatase"/>
    <property type="match status" value="1"/>
</dbReference>
<comment type="cofactor">
    <cofactor evidence="1 7">
        <name>Mg(2+)</name>
        <dbReference type="ChEBI" id="CHEBI:18420"/>
    </cofactor>
</comment>
<dbReference type="EMBL" id="CP104550">
    <property type="protein sequence ID" value="UXH31462.1"/>
    <property type="molecule type" value="Genomic_DNA"/>
</dbReference>
<dbReference type="GO" id="GO:0019295">
    <property type="term" value="P:coenzyme M biosynthetic process"/>
    <property type="evidence" value="ECO:0007669"/>
    <property type="project" value="UniProtKB-UniRule"/>
</dbReference>
<reference evidence="9" key="1">
    <citation type="submission" date="2022-09" db="EMBL/GenBank/DDBJ databases">
        <title>Characterization of three MwoI isoschizomers from sequenced genome and metagenomes.</title>
        <authorList>
            <person name="Fomenkov A."/>
            <person name="Xu S.Y."/>
            <person name="Roberts R.J."/>
        </authorList>
    </citation>
    <scope>NUCLEOTIDE SEQUENCE</scope>
    <source>
        <strain evidence="9">DSM 2970</strain>
    </source>
</reference>
<dbReference type="RefSeq" id="WP_074359450.1">
    <property type="nucleotide sequence ID" value="NZ_CP104550.1"/>
</dbReference>
<protein>
    <recommendedName>
        <fullName evidence="3 7">2-phosphosulfolactate phosphatase</fullName>
        <ecNumber evidence="3 7">3.1.3.71</ecNumber>
    </recommendedName>
</protein>
<dbReference type="InterPro" id="IPR036702">
    <property type="entry name" value="ComB-like_sf"/>
</dbReference>
<dbReference type="Gene3D" id="3.90.1560.10">
    <property type="entry name" value="ComB-like"/>
    <property type="match status" value="1"/>
</dbReference>
<keyword evidence="4 7" id="KW-0378">Hydrolase</keyword>
<accession>A0A9E7UMW5</accession>
<sequence>MRVTLSFEESEGTDLCIMVDLLRASATITAALDSFRCIIPVRDAERAREYLSMDYPVAGERGGETLPGFIANSPPEIRKHGGDCLVLTTSNGTRILESVKSTALIGCLNNVRAVAAAARDMADEVEVIMAGVNGEFAIEDFLCAGEIIRVIGGEIDEYSEAAVLAVQDRRLVDDAIRRSRSARRLEKLGFGGDVEYCLRRNITDNVPVYRDGKIMKLL</sequence>
<name>A0A9E7UMW5_METWO</name>
<dbReference type="Pfam" id="PF04029">
    <property type="entry name" value="2-ph_phosp"/>
    <property type="match status" value="1"/>
</dbReference>
<evidence type="ECO:0000256" key="5">
    <source>
        <dbReference type="ARBA" id="ARBA00022842"/>
    </source>
</evidence>
<evidence type="ECO:0000256" key="3">
    <source>
        <dbReference type="ARBA" id="ARBA00012953"/>
    </source>
</evidence>
<dbReference type="Proteomes" id="UP001369247">
    <property type="component" value="Unassembled WGS sequence"/>
</dbReference>
<dbReference type="KEGG" id="mwo:MWSIV6_1574"/>
<evidence type="ECO:0000256" key="6">
    <source>
        <dbReference type="ARBA" id="ARBA00033711"/>
    </source>
</evidence>
<dbReference type="GO" id="GO:0000287">
    <property type="term" value="F:magnesium ion binding"/>
    <property type="evidence" value="ECO:0007669"/>
    <property type="project" value="UniProtKB-UniRule"/>
</dbReference>
<dbReference type="GeneID" id="58979201"/>
<dbReference type="PANTHER" id="PTHR37311">
    <property type="entry name" value="2-PHOSPHOSULFOLACTATE PHOSPHATASE-RELATED"/>
    <property type="match status" value="1"/>
</dbReference>
<dbReference type="EMBL" id="JAXUHJ010000003">
    <property type="protein sequence ID" value="MEJ8542152.1"/>
    <property type="molecule type" value="Genomic_DNA"/>
</dbReference>
<proteinExistence type="inferred from homology"/>
<organism evidence="9">
    <name type="scientific">Methanothermobacter wolfeii</name>
    <name type="common">Methanobacterium wolfei</name>
    <dbReference type="NCBI Taxonomy" id="145261"/>
    <lineage>
        <taxon>Archaea</taxon>
        <taxon>Methanobacteriati</taxon>
        <taxon>Methanobacteriota</taxon>
        <taxon>Methanomada group</taxon>
        <taxon>Methanobacteria</taxon>
        <taxon>Methanobacteriales</taxon>
        <taxon>Methanobacteriaceae</taxon>
        <taxon>Methanothermobacter</taxon>
    </lineage>
</organism>